<gene>
    <name evidence="5" type="ORF">MKW98_031640</name>
</gene>
<evidence type="ECO:0000313" key="5">
    <source>
        <dbReference type="EMBL" id="KAI3864048.1"/>
    </source>
</evidence>
<dbReference type="EMBL" id="JAJJMB010014022">
    <property type="protein sequence ID" value="KAI3864048.1"/>
    <property type="molecule type" value="Genomic_DNA"/>
</dbReference>
<dbReference type="PANTHER" id="PTHR47165">
    <property type="entry name" value="OS03G0429900 PROTEIN"/>
    <property type="match status" value="1"/>
</dbReference>
<dbReference type="InterPro" id="IPR031657">
    <property type="entry name" value="REPA_OB_2"/>
</dbReference>
<feature type="domain" description="Replication protein A OB" evidence="4">
    <location>
        <begin position="189"/>
        <end position="287"/>
    </location>
</feature>
<evidence type="ECO:0000259" key="4">
    <source>
        <dbReference type="Pfam" id="PF16900"/>
    </source>
</evidence>
<dbReference type="PANTHER" id="PTHR47165:SF4">
    <property type="entry name" value="OS03G0429900 PROTEIN"/>
    <property type="match status" value="1"/>
</dbReference>
<evidence type="ECO:0000259" key="3">
    <source>
        <dbReference type="Pfam" id="PF08646"/>
    </source>
</evidence>
<feature type="compositionally biased region" description="Polar residues" evidence="2">
    <location>
        <begin position="482"/>
        <end position="491"/>
    </location>
</feature>
<dbReference type="CDD" id="cd04481">
    <property type="entry name" value="RPA1_DBD_B_like"/>
    <property type="match status" value="1"/>
</dbReference>
<dbReference type="InterPro" id="IPR013955">
    <property type="entry name" value="Rep_factor-A_C"/>
</dbReference>
<sequence length="514" mass="57690">MVHEGSIFSDRVILHCFDRFPEIIFAHGSPEMAEKINKYLMVTSFSKLNHTHPTLFTAISPHHSQLYLFQVVSMASANSPVLQTTTPAAQDPAFLTLKDFQLRNGVGPWVTRVRITRMWHEVDFMRTNEVASLDLLLLDDSGDLLHAIVQKKFIWKFNWNTDVTPLEPSTSAIPRHKFVFTEFEALASANANTYLTDVVGVLTSHTNLQQLKRNSGNTCFMRELTLENISGMKLKVTLWGDSTSELTRNLEANGVNPQPIVAVVAGAYVKQYLGKASLSSTNATKIYFDVDLPEVLHIKERVGYYPANQSIADNRKSLSELFKTKWESGYNVLNKKMCRAKALGISTEKGWYYLGCHNCTTKLVGNTGDHWCPSCKVKIEEPVPRYLLRLEVEDSTGSAFFVAMDTEVQKLVQLPALDAVAKGEVEGLATVKAAFEPLGTQINCSTAKFIMSYLKKQSPITRKSTTTRTTSNESNNSSVTTIQRDQATHSTYEQRHRMSIARLCEKKMNSEIEV</sequence>
<protein>
    <recommendedName>
        <fullName evidence="7">Replication factor A C-terminal domain-containing protein</fullName>
    </recommendedName>
</protein>
<feature type="region of interest" description="Disordered" evidence="2">
    <location>
        <begin position="461"/>
        <end position="494"/>
    </location>
</feature>
<dbReference type="InterPro" id="IPR012340">
    <property type="entry name" value="NA-bd_OB-fold"/>
</dbReference>
<comment type="caution">
    <text evidence="5">The sequence shown here is derived from an EMBL/GenBank/DDBJ whole genome shotgun (WGS) entry which is preliminary data.</text>
</comment>
<evidence type="ECO:0000256" key="2">
    <source>
        <dbReference type="SAM" id="MobiDB-lite"/>
    </source>
</evidence>
<dbReference type="Pfam" id="PF16900">
    <property type="entry name" value="REPA_OB_2"/>
    <property type="match status" value="1"/>
</dbReference>
<feature type="compositionally biased region" description="Low complexity" evidence="2">
    <location>
        <begin position="461"/>
        <end position="481"/>
    </location>
</feature>
<proteinExistence type="predicted"/>
<dbReference type="GO" id="GO:0003677">
    <property type="term" value="F:DNA binding"/>
    <property type="evidence" value="ECO:0007669"/>
    <property type="project" value="UniProtKB-KW"/>
</dbReference>
<name>A0AAD4S676_9MAGN</name>
<accession>A0AAD4S676</accession>
<dbReference type="Pfam" id="PF08646">
    <property type="entry name" value="Rep_fac-A_C"/>
    <property type="match status" value="1"/>
</dbReference>
<evidence type="ECO:0008006" key="7">
    <source>
        <dbReference type="Google" id="ProtNLM"/>
    </source>
</evidence>
<keyword evidence="6" id="KW-1185">Reference proteome</keyword>
<feature type="domain" description="Replication factor A C-terminal" evidence="3">
    <location>
        <begin position="342"/>
        <end position="445"/>
    </location>
</feature>
<evidence type="ECO:0000313" key="6">
    <source>
        <dbReference type="Proteomes" id="UP001202328"/>
    </source>
</evidence>
<dbReference type="Proteomes" id="UP001202328">
    <property type="component" value="Unassembled WGS sequence"/>
</dbReference>
<reference evidence="5" key="1">
    <citation type="submission" date="2022-04" db="EMBL/GenBank/DDBJ databases">
        <title>A functionally conserved STORR gene fusion in Papaver species that diverged 16.8 million years ago.</title>
        <authorList>
            <person name="Catania T."/>
        </authorList>
    </citation>
    <scope>NUCLEOTIDE SEQUENCE</scope>
    <source>
        <strain evidence="5">S-188037</strain>
    </source>
</reference>
<evidence type="ECO:0000256" key="1">
    <source>
        <dbReference type="ARBA" id="ARBA00023125"/>
    </source>
</evidence>
<dbReference type="AlphaFoldDB" id="A0AAD4S676"/>
<dbReference type="SUPFAM" id="SSF50249">
    <property type="entry name" value="Nucleic acid-binding proteins"/>
    <property type="match status" value="2"/>
</dbReference>
<keyword evidence="1" id="KW-0238">DNA-binding</keyword>
<dbReference type="Gene3D" id="2.40.50.140">
    <property type="entry name" value="Nucleic acid-binding proteins"/>
    <property type="match status" value="2"/>
</dbReference>
<organism evidence="5 6">
    <name type="scientific">Papaver atlanticum</name>
    <dbReference type="NCBI Taxonomy" id="357466"/>
    <lineage>
        <taxon>Eukaryota</taxon>
        <taxon>Viridiplantae</taxon>
        <taxon>Streptophyta</taxon>
        <taxon>Embryophyta</taxon>
        <taxon>Tracheophyta</taxon>
        <taxon>Spermatophyta</taxon>
        <taxon>Magnoliopsida</taxon>
        <taxon>Ranunculales</taxon>
        <taxon>Papaveraceae</taxon>
        <taxon>Papaveroideae</taxon>
        <taxon>Papaver</taxon>
    </lineage>
</organism>